<dbReference type="Gene3D" id="3.90.380.10">
    <property type="entry name" value="Naphthalene 1,2-dioxygenase Alpha Subunit, Chain A, domain 1"/>
    <property type="match status" value="1"/>
</dbReference>
<gene>
    <name evidence="3" type="ORF">AS156_18825</name>
</gene>
<dbReference type="Pfam" id="PF19112">
    <property type="entry name" value="VanA_C"/>
    <property type="match status" value="1"/>
</dbReference>
<sequence length="236" mass="26647">MGVSQPDLSLIPDYSFLDPDSGYQISKRDHVTMRSNYRLVANNLLDLSHAAYLHEGILAYPESVRAEISVREEGNYVYVERNRTNVKPALLPDLLFRGDGQPVDVMTVMRWSAPCHLMNDNMTFPVGGRIEEGAGLYGAHILTPVTETSTLYHFAAARRGVPFEGDEQTAAEVRKKMSELRRIAFEEQDEPIVEAQQRYLLKHPEAKPVLLKIDTGPARCNRILDKLISAETQHEQ</sequence>
<name>A0A109JGQ8_9BRAD</name>
<proteinExistence type="predicted"/>
<dbReference type="CDD" id="cd08878">
    <property type="entry name" value="RHO_alpha_C_DMO-like"/>
    <property type="match status" value="1"/>
</dbReference>
<reference evidence="3 4" key="1">
    <citation type="submission" date="2015-11" db="EMBL/GenBank/DDBJ databases">
        <title>Draft Genome Sequence of the Strain BR 10303 (Bradyrhizobium sp.) isolated from nodules of Centrolobium paraense.</title>
        <authorList>
            <person name="Zelli J.E."/>
            <person name="Simoes-Araujo J.L."/>
            <person name="Barauna A.C."/>
            <person name="Silva K."/>
        </authorList>
    </citation>
    <scope>NUCLEOTIDE SEQUENCE [LARGE SCALE GENOMIC DNA]</scope>
    <source>
        <strain evidence="3 4">BR 10303</strain>
    </source>
</reference>
<evidence type="ECO:0000259" key="2">
    <source>
        <dbReference type="Pfam" id="PF19112"/>
    </source>
</evidence>
<comment type="caution">
    <text evidence="3">The sequence shown here is derived from an EMBL/GenBank/DDBJ whole genome shotgun (WGS) entry which is preliminary data.</text>
</comment>
<dbReference type="SUPFAM" id="SSF55961">
    <property type="entry name" value="Bet v1-like"/>
    <property type="match status" value="1"/>
</dbReference>
<organism evidence="3 4">
    <name type="scientific">Bradyrhizobium macuxiense</name>
    <dbReference type="NCBI Taxonomy" id="1755647"/>
    <lineage>
        <taxon>Bacteria</taxon>
        <taxon>Pseudomonadati</taxon>
        <taxon>Pseudomonadota</taxon>
        <taxon>Alphaproteobacteria</taxon>
        <taxon>Hyphomicrobiales</taxon>
        <taxon>Nitrobacteraceae</taxon>
        <taxon>Bradyrhizobium</taxon>
    </lineage>
</organism>
<feature type="domain" description="Vanillate O-demethylase oxygenase-like C-terminal catalytic" evidence="2">
    <location>
        <begin position="33"/>
        <end position="229"/>
    </location>
</feature>
<dbReference type="AlphaFoldDB" id="A0A109JGQ8"/>
<protein>
    <recommendedName>
        <fullName evidence="2">Vanillate O-demethylase oxygenase-like C-terminal catalytic domain-containing protein</fullName>
    </recommendedName>
</protein>
<keyword evidence="4" id="KW-1185">Reference proteome</keyword>
<dbReference type="EMBL" id="LNCU01000107">
    <property type="protein sequence ID" value="KWV48520.1"/>
    <property type="molecule type" value="Genomic_DNA"/>
</dbReference>
<evidence type="ECO:0000313" key="3">
    <source>
        <dbReference type="EMBL" id="KWV48520.1"/>
    </source>
</evidence>
<evidence type="ECO:0000256" key="1">
    <source>
        <dbReference type="ARBA" id="ARBA00023002"/>
    </source>
</evidence>
<dbReference type="InterPro" id="IPR044043">
    <property type="entry name" value="VanA_C_cat"/>
</dbReference>
<dbReference type="GO" id="GO:0016491">
    <property type="term" value="F:oxidoreductase activity"/>
    <property type="evidence" value="ECO:0007669"/>
    <property type="project" value="UniProtKB-KW"/>
</dbReference>
<keyword evidence="1" id="KW-0560">Oxidoreductase</keyword>
<accession>A0A109JGQ8</accession>
<evidence type="ECO:0000313" key="4">
    <source>
        <dbReference type="Proteomes" id="UP000057737"/>
    </source>
</evidence>
<dbReference type="Proteomes" id="UP000057737">
    <property type="component" value="Unassembled WGS sequence"/>
</dbReference>